<feature type="signal peptide" evidence="3">
    <location>
        <begin position="1"/>
        <end position="40"/>
    </location>
</feature>
<name>A0A4R4ZHN7_9ACTN</name>
<protein>
    <recommendedName>
        <fullName evidence="4">LamG-like jellyroll fold domain-containing protein</fullName>
    </recommendedName>
</protein>
<dbReference type="Proteomes" id="UP000295124">
    <property type="component" value="Unassembled WGS sequence"/>
</dbReference>
<evidence type="ECO:0000256" key="2">
    <source>
        <dbReference type="ARBA" id="ARBA00023157"/>
    </source>
</evidence>
<dbReference type="SUPFAM" id="SSF49899">
    <property type="entry name" value="Concanavalin A-like lectins/glucanases"/>
    <property type="match status" value="2"/>
</dbReference>
<accession>A0A4R4ZHN7</accession>
<dbReference type="InterPro" id="IPR042837">
    <property type="entry name" value="PTX3"/>
</dbReference>
<reference evidence="5 6" key="1">
    <citation type="submission" date="2019-03" db="EMBL/GenBank/DDBJ databases">
        <title>Draft genome sequences of novel Actinobacteria.</title>
        <authorList>
            <person name="Sahin N."/>
            <person name="Ay H."/>
            <person name="Saygin H."/>
        </authorList>
    </citation>
    <scope>NUCLEOTIDE SEQUENCE [LARGE SCALE GENOMIC DNA]</scope>
    <source>
        <strain evidence="5 6">JCM 13523</strain>
    </source>
</reference>
<feature type="domain" description="LamG-like jellyroll fold" evidence="4">
    <location>
        <begin position="213"/>
        <end position="354"/>
    </location>
</feature>
<dbReference type="EMBL" id="SMKX01000057">
    <property type="protein sequence ID" value="TDD58168.1"/>
    <property type="molecule type" value="Genomic_DNA"/>
</dbReference>
<dbReference type="Gene3D" id="2.60.120.200">
    <property type="match status" value="2"/>
</dbReference>
<dbReference type="InterPro" id="IPR006558">
    <property type="entry name" value="LamG-like"/>
</dbReference>
<dbReference type="GO" id="GO:0006955">
    <property type="term" value="P:immune response"/>
    <property type="evidence" value="ECO:0007669"/>
    <property type="project" value="InterPro"/>
</dbReference>
<keyword evidence="6" id="KW-1185">Reference proteome</keyword>
<keyword evidence="2" id="KW-1015">Disulfide bond</keyword>
<evidence type="ECO:0000259" key="4">
    <source>
        <dbReference type="SMART" id="SM00560"/>
    </source>
</evidence>
<gene>
    <name evidence="5" type="ORF">E1263_20270</name>
</gene>
<keyword evidence="1 3" id="KW-0732">Signal</keyword>
<comment type="caution">
    <text evidence="5">The sequence shown here is derived from an EMBL/GenBank/DDBJ whole genome shotgun (WGS) entry which is preliminary data.</text>
</comment>
<organism evidence="5 6">
    <name type="scientific">Kribbella antibiotica</name>
    <dbReference type="NCBI Taxonomy" id="190195"/>
    <lineage>
        <taxon>Bacteria</taxon>
        <taxon>Bacillati</taxon>
        <taxon>Actinomycetota</taxon>
        <taxon>Actinomycetes</taxon>
        <taxon>Propionibacteriales</taxon>
        <taxon>Kribbellaceae</taxon>
        <taxon>Kribbella</taxon>
    </lineage>
</organism>
<evidence type="ECO:0000256" key="1">
    <source>
        <dbReference type="ARBA" id="ARBA00022729"/>
    </source>
</evidence>
<evidence type="ECO:0000256" key="3">
    <source>
        <dbReference type="SAM" id="SignalP"/>
    </source>
</evidence>
<evidence type="ECO:0000313" key="6">
    <source>
        <dbReference type="Proteomes" id="UP000295124"/>
    </source>
</evidence>
<dbReference type="InterPro" id="IPR013320">
    <property type="entry name" value="ConA-like_dom_sf"/>
</dbReference>
<proteinExistence type="predicted"/>
<dbReference type="OrthoDB" id="3298563at2"/>
<sequence>MARWFESALGRDHMKHARRLLVPFVAALALVAAALPTATAAMTDRPAPPDVTATYQGTPLTNCETQTTCAKVARLGEKITFTFKPASPDVASYTYRWTGSGNRGSADGSTVTIDLEAPDSGFTTLNVQSINSIGQFSDDTRFVLNIAPRPGPVGSWTFDDGSGTTAVDGPGLAHPLTLSGAAFESTGRINGALVLDGADDYASATESVVDTSQSFSISAWVRPTSATKLGVVAAVNGTKSSAAGLGYDPASKRWVFARSAADVPNPTLYKASSKEAPVNGTWSHLFATYDAPSGTLKLFVNGRLQQETASPAANAWKATGALTVGRGLLGGVTGGNFAGSLDHLQIWQRVLQPEELFALQNPRVNDRVATGEASYWPLDTALRGSDQVWRSPDRIRAADLTVSGFRGSDQSQAFVDDPDHGKVLELTGATRENVSLSRPTVDASTSFAVAVWVKLADPTKPATIVRQGTTTKDTWRLSYDPGDEYSTRWSFSRANGNGTTEAIAIGAADRESTPPGDWHLLTGEYTAQGTNALGDPVGEIRVSLDGFPLDNAYLTAARRDGSTVLGKPGSTGAPFAGRLDDLRLYVGELSPTKLCADYPDPDRCGR</sequence>
<dbReference type="AlphaFoldDB" id="A0A4R4ZHN7"/>
<evidence type="ECO:0000313" key="5">
    <source>
        <dbReference type="EMBL" id="TDD58168.1"/>
    </source>
</evidence>
<dbReference type="SMART" id="SM00560">
    <property type="entry name" value="LamGL"/>
    <property type="match status" value="1"/>
</dbReference>
<dbReference type="PANTHER" id="PTHR46943:SF1">
    <property type="entry name" value="PENTRAXIN-RELATED PROTEIN PTX3"/>
    <property type="match status" value="1"/>
</dbReference>
<dbReference type="PANTHER" id="PTHR46943">
    <property type="entry name" value="PENTRAXIN-RELATED PROTEIN PTX3"/>
    <property type="match status" value="1"/>
</dbReference>
<feature type="chain" id="PRO_5020771960" description="LamG-like jellyroll fold domain-containing protein" evidence="3">
    <location>
        <begin position="41"/>
        <end position="606"/>
    </location>
</feature>
<dbReference type="Pfam" id="PF13385">
    <property type="entry name" value="Laminin_G_3"/>
    <property type="match status" value="2"/>
</dbReference>